<sequence>MIMAKFTFLFRKAIIASSSLAFYQ</sequence>
<name>A0A0A9FXV5_ARUDO</name>
<protein>
    <submittedName>
        <fullName evidence="1">Uncharacterized protein</fullName>
    </submittedName>
</protein>
<reference evidence="1" key="1">
    <citation type="submission" date="2014-09" db="EMBL/GenBank/DDBJ databases">
        <authorList>
            <person name="Magalhaes I.L.F."/>
            <person name="Oliveira U."/>
            <person name="Santos F.R."/>
            <person name="Vidigal T.H.D.A."/>
            <person name="Brescovit A.D."/>
            <person name="Santos A.J."/>
        </authorList>
    </citation>
    <scope>NUCLEOTIDE SEQUENCE</scope>
    <source>
        <tissue evidence="1">Shoot tissue taken approximately 20 cm above the soil surface</tissue>
    </source>
</reference>
<dbReference type="AlphaFoldDB" id="A0A0A9FXV5"/>
<organism evidence="1">
    <name type="scientific">Arundo donax</name>
    <name type="common">Giant reed</name>
    <name type="synonym">Donax arundinaceus</name>
    <dbReference type="NCBI Taxonomy" id="35708"/>
    <lineage>
        <taxon>Eukaryota</taxon>
        <taxon>Viridiplantae</taxon>
        <taxon>Streptophyta</taxon>
        <taxon>Embryophyta</taxon>
        <taxon>Tracheophyta</taxon>
        <taxon>Spermatophyta</taxon>
        <taxon>Magnoliopsida</taxon>
        <taxon>Liliopsida</taxon>
        <taxon>Poales</taxon>
        <taxon>Poaceae</taxon>
        <taxon>PACMAD clade</taxon>
        <taxon>Arundinoideae</taxon>
        <taxon>Arundineae</taxon>
        <taxon>Arundo</taxon>
    </lineage>
</organism>
<proteinExistence type="predicted"/>
<evidence type="ECO:0000313" key="1">
    <source>
        <dbReference type="EMBL" id="JAE15116.1"/>
    </source>
</evidence>
<accession>A0A0A9FXV5</accession>
<reference evidence="1" key="2">
    <citation type="journal article" date="2015" name="Data Brief">
        <title>Shoot transcriptome of the giant reed, Arundo donax.</title>
        <authorList>
            <person name="Barrero R.A."/>
            <person name="Guerrero F.D."/>
            <person name="Moolhuijzen P."/>
            <person name="Goolsby J.A."/>
            <person name="Tidwell J."/>
            <person name="Bellgard S.E."/>
            <person name="Bellgard M.I."/>
        </authorList>
    </citation>
    <scope>NUCLEOTIDE SEQUENCE</scope>
    <source>
        <tissue evidence="1">Shoot tissue taken approximately 20 cm above the soil surface</tissue>
    </source>
</reference>
<dbReference type="EMBL" id="GBRH01182780">
    <property type="protein sequence ID" value="JAE15116.1"/>
    <property type="molecule type" value="Transcribed_RNA"/>
</dbReference>